<evidence type="ECO:0000313" key="2">
    <source>
        <dbReference type="EMBL" id="NJC73815.1"/>
    </source>
</evidence>
<dbReference type="Proteomes" id="UP000722989">
    <property type="component" value="Unassembled WGS sequence"/>
</dbReference>
<reference evidence="2 3" key="1">
    <citation type="submission" date="2020-03" db="EMBL/GenBank/DDBJ databases">
        <title>WGS of the type strain of Planosporangium spp.</title>
        <authorList>
            <person name="Thawai C."/>
        </authorList>
    </citation>
    <scope>NUCLEOTIDE SEQUENCE [LARGE SCALE GENOMIC DNA]</scope>
    <source>
        <strain evidence="2 3">TBRC 5610</strain>
    </source>
</reference>
<keyword evidence="1" id="KW-1133">Transmembrane helix</keyword>
<keyword evidence="1" id="KW-0812">Transmembrane</keyword>
<keyword evidence="1" id="KW-0472">Membrane</keyword>
<comment type="caution">
    <text evidence="2">The sequence shown here is derived from an EMBL/GenBank/DDBJ whole genome shotgun (WGS) entry which is preliminary data.</text>
</comment>
<dbReference type="RefSeq" id="WP_167928717.1">
    <property type="nucleotide sequence ID" value="NZ_JAATVY010000037.1"/>
</dbReference>
<evidence type="ECO:0000256" key="1">
    <source>
        <dbReference type="SAM" id="Phobius"/>
    </source>
</evidence>
<dbReference type="EMBL" id="JAATVY010000037">
    <property type="protein sequence ID" value="NJC73815.1"/>
    <property type="molecule type" value="Genomic_DNA"/>
</dbReference>
<name>A0ABX0Y5W9_9ACTN</name>
<gene>
    <name evidence="2" type="ORF">HC031_29480</name>
</gene>
<accession>A0ABX0Y5W9</accession>
<keyword evidence="3" id="KW-1185">Reference proteome</keyword>
<sequence length="91" mass="10118">MEPVKRWWRWLAAAAGTIVTSWLMPAAAWAQAGPGTRLVGDELARRSRQSPSGLLAGCCCLMVVLVIVLIVMQFRRLRRRRNTDTTSQGPP</sequence>
<protein>
    <submittedName>
        <fullName evidence="2">Uncharacterized protein</fullName>
    </submittedName>
</protein>
<proteinExistence type="predicted"/>
<organism evidence="2 3">
    <name type="scientific">Planosporangium thailandense</name>
    <dbReference type="NCBI Taxonomy" id="765197"/>
    <lineage>
        <taxon>Bacteria</taxon>
        <taxon>Bacillati</taxon>
        <taxon>Actinomycetota</taxon>
        <taxon>Actinomycetes</taxon>
        <taxon>Micromonosporales</taxon>
        <taxon>Micromonosporaceae</taxon>
        <taxon>Planosporangium</taxon>
    </lineage>
</organism>
<feature type="transmembrane region" description="Helical" evidence="1">
    <location>
        <begin position="54"/>
        <end position="72"/>
    </location>
</feature>
<evidence type="ECO:0000313" key="3">
    <source>
        <dbReference type="Proteomes" id="UP000722989"/>
    </source>
</evidence>